<evidence type="ECO:0000256" key="1">
    <source>
        <dbReference type="ARBA" id="ARBA00001971"/>
    </source>
</evidence>
<feature type="binding site" description="axial binding residue" evidence="9">
    <location>
        <position position="437"/>
    </location>
    <ligand>
        <name>heme</name>
        <dbReference type="ChEBI" id="CHEBI:30413"/>
    </ligand>
    <ligandPart>
        <name>Fe</name>
        <dbReference type="ChEBI" id="CHEBI:18248"/>
    </ligandPart>
</feature>
<evidence type="ECO:0000256" key="4">
    <source>
        <dbReference type="ARBA" id="ARBA00022617"/>
    </source>
</evidence>
<evidence type="ECO:0000256" key="6">
    <source>
        <dbReference type="ARBA" id="ARBA00023002"/>
    </source>
</evidence>
<reference evidence="11" key="2">
    <citation type="submission" date="2015-01" db="EMBL/GenBank/DDBJ databases">
        <title>Evolutionary Origins and Diversification of the Mycorrhizal Mutualists.</title>
        <authorList>
            <consortium name="DOE Joint Genome Institute"/>
            <consortium name="Mycorrhizal Genomics Consortium"/>
            <person name="Kohler A."/>
            <person name="Kuo A."/>
            <person name="Nagy L.G."/>
            <person name="Floudas D."/>
            <person name="Copeland A."/>
            <person name="Barry K.W."/>
            <person name="Cichocki N."/>
            <person name="Veneault-Fourrey C."/>
            <person name="LaButti K."/>
            <person name="Lindquist E.A."/>
            <person name="Lipzen A."/>
            <person name="Lundell T."/>
            <person name="Morin E."/>
            <person name="Murat C."/>
            <person name="Riley R."/>
            <person name="Ohm R."/>
            <person name="Sun H."/>
            <person name="Tunlid A."/>
            <person name="Henrissat B."/>
            <person name="Grigoriev I.V."/>
            <person name="Hibbett D.S."/>
            <person name="Martin F."/>
        </authorList>
    </citation>
    <scope>NUCLEOTIDE SEQUENCE [LARGE SCALE GENOMIC DNA]</scope>
    <source>
        <strain evidence="11">MUT 4182</strain>
    </source>
</reference>
<evidence type="ECO:0000256" key="8">
    <source>
        <dbReference type="ARBA" id="ARBA00023033"/>
    </source>
</evidence>
<comment type="cofactor">
    <cofactor evidence="1 9">
        <name>heme</name>
        <dbReference type="ChEBI" id="CHEBI:30413"/>
    </cofactor>
</comment>
<evidence type="ECO:0008006" key="12">
    <source>
        <dbReference type="Google" id="ProtNLM"/>
    </source>
</evidence>
<dbReference type="Gene3D" id="1.10.630.10">
    <property type="entry name" value="Cytochrome P450"/>
    <property type="match status" value="1"/>
</dbReference>
<evidence type="ECO:0000256" key="5">
    <source>
        <dbReference type="ARBA" id="ARBA00022723"/>
    </source>
</evidence>
<evidence type="ECO:0000313" key="10">
    <source>
        <dbReference type="EMBL" id="KIO30003.1"/>
    </source>
</evidence>
<organism evidence="10 11">
    <name type="scientific">Tulasnella calospora MUT 4182</name>
    <dbReference type="NCBI Taxonomy" id="1051891"/>
    <lineage>
        <taxon>Eukaryota</taxon>
        <taxon>Fungi</taxon>
        <taxon>Dikarya</taxon>
        <taxon>Basidiomycota</taxon>
        <taxon>Agaricomycotina</taxon>
        <taxon>Agaricomycetes</taxon>
        <taxon>Cantharellales</taxon>
        <taxon>Tulasnellaceae</taxon>
        <taxon>Tulasnella</taxon>
    </lineage>
</organism>
<dbReference type="GO" id="GO:0016705">
    <property type="term" value="F:oxidoreductase activity, acting on paired donors, with incorporation or reduction of molecular oxygen"/>
    <property type="evidence" value="ECO:0007669"/>
    <property type="project" value="InterPro"/>
</dbReference>
<proteinExistence type="inferred from homology"/>
<dbReference type="EMBL" id="KN822976">
    <property type="protein sequence ID" value="KIO30003.1"/>
    <property type="molecule type" value="Genomic_DNA"/>
</dbReference>
<dbReference type="OrthoDB" id="1470350at2759"/>
<dbReference type="GO" id="GO:0020037">
    <property type="term" value="F:heme binding"/>
    <property type="evidence" value="ECO:0007669"/>
    <property type="project" value="InterPro"/>
</dbReference>
<name>A0A0C3L836_9AGAM</name>
<dbReference type="PANTHER" id="PTHR24305">
    <property type="entry name" value="CYTOCHROME P450"/>
    <property type="match status" value="1"/>
</dbReference>
<dbReference type="AlphaFoldDB" id="A0A0C3L836"/>
<keyword evidence="11" id="KW-1185">Reference proteome</keyword>
<comment type="pathway">
    <text evidence="2">Secondary metabolite biosynthesis.</text>
</comment>
<reference evidence="10 11" key="1">
    <citation type="submission" date="2014-04" db="EMBL/GenBank/DDBJ databases">
        <authorList>
            <consortium name="DOE Joint Genome Institute"/>
            <person name="Kuo A."/>
            <person name="Girlanda M."/>
            <person name="Perotto S."/>
            <person name="Kohler A."/>
            <person name="Nagy L.G."/>
            <person name="Floudas D."/>
            <person name="Copeland A."/>
            <person name="Barry K.W."/>
            <person name="Cichocki N."/>
            <person name="Veneault-Fourrey C."/>
            <person name="LaButti K."/>
            <person name="Lindquist E.A."/>
            <person name="Lipzen A."/>
            <person name="Lundell T."/>
            <person name="Morin E."/>
            <person name="Murat C."/>
            <person name="Sun H."/>
            <person name="Tunlid A."/>
            <person name="Henrissat B."/>
            <person name="Grigoriev I.V."/>
            <person name="Hibbett D.S."/>
            <person name="Martin F."/>
            <person name="Nordberg H.P."/>
            <person name="Cantor M.N."/>
            <person name="Hua S.X."/>
        </authorList>
    </citation>
    <scope>NUCLEOTIDE SEQUENCE [LARGE SCALE GENOMIC DNA]</scope>
    <source>
        <strain evidence="10 11">MUT 4182</strain>
    </source>
</reference>
<keyword evidence="5 9" id="KW-0479">Metal-binding</keyword>
<dbReference type="STRING" id="1051891.A0A0C3L836"/>
<evidence type="ECO:0000256" key="3">
    <source>
        <dbReference type="ARBA" id="ARBA00010617"/>
    </source>
</evidence>
<protein>
    <recommendedName>
        <fullName evidence="12">Cytochrome P450</fullName>
    </recommendedName>
</protein>
<dbReference type="PANTHER" id="PTHR24305:SF166">
    <property type="entry name" value="CYTOCHROME P450 12A4, MITOCHONDRIAL-RELATED"/>
    <property type="match status" value="1"/>
</dbReference>
<evidence type="ECO:0000313" key="11">
    <source>
        <dbReference type="Proteomes" id="UP000054248"/>
    </source>
</evidence>
<dbReference type="GO" id="GO:0005506">
    <property type="term" value="F:iron ion binding"/>
    <property type="evidence" value="ECO:0007669"/>
    <property type="project" value="InterPro"/>
</dbReference>
<dbReference type="PRINTS" id="PR00385">
    <property type="entry name" value="P450"/>
</dbReference>
<dbReference type="GO" id="GO:0004497">
    <property type="term" value="F:monooxygenase activity"/>
    <property type="evidence" value="ECO:0007669"/>
    <property type="project" value="UniProtKB-KW"/>
</dbReference>
<dbReference type="HOGENOM" id="CLU_001570_5_11_1"/>
<keyword evidence="6" id="KW-0560">Oxidoreductase</keyword>
<keyword evidence="7 9" id="KW-0408">Iron</keyword>
<dbReference type="SUPFAM" id="SSF48264">
    <property type="entry name" value="Cytochrome P450"/>
    <property type="match status" value="1"/>
</dbReference>
<keyword evidence="4 9" id="KW-0349">Heme</keyword>
<dbReference type="Proteomes" id="UP000054248">
    <property type="component" value="Unassembled WGS sequence"/>
</dbReference>
<dbReference type="InterPro" id="IPR050121">
    <property type="entry name" value="Cytochrome_P450_monoxygenase"/>
</dbReference>
<sequence>MQAGGHWLWGHEYEAWSTTDGEFYINNVNELGQAFAMKGGLFLAVTDPAAISHIYSKHPYEYLKSQIIRPLIDRLIGKSLVWAEGDQHKRQRQMLAPVFTNENVKNMDEEVHNAADKLVDVLREHIHTERVTEKDGSVSVNILEWSCRATLDIIGNVGFGYDFQCGRSEEAKAIQQSWRELVLMGMGFMGFAAPLVVRAFPFITDLPVRAIQNQGEIKTIIKKLAMQLIEQRRAMQSDEGMKNGKDLMSTLLKLNEKAEGADLDQLLDHICTFVMVGHETTSAAINFSLLELARHPEMQEKLRKEVTEFVGSGPGGEPTYEEYQKELPYLDAVCKEGLRMYPPASHAERIAMIDDVLPLRFPITTASGEQVHSIRVTKGQHINIPTIAINRNTTVWGPDAEVFRPERWLEHGGVPAASSLTQGWSGIFTFIEGPRICIGYRLALFEYKVIMSALLKNFEFKDTGAKLATQFSSTLQPFVEGQKHDGVQIPLFVRDLHQ</sequence>
<evidence type="ECO:0000256" key="9">
    <source>
        <dbReference type="PIRSR" id="PIRSR602401-1"/>
    </source>
</evidence>
<dbReference type="InterPro" id="IPR002401">
    <property type="entry name" value="Cyt_P450_E_grp-I"/>
</dbReference>
<keyword evidence="8" id="KW-0503">Monooxygenase</keyword>
<evidence type="ECO:0000256" key="2">
    <source>
        <dbReference type="ARBA" id="ARBA00005179"/>
    </source>
</evidence>
<accession>A0A0C3L836</accession>
<comment type="similarity">
    <text evidence="3">Belongs to the cytochrome P450 family.</text>
</comment>
<dbReference type="PRINTS" id="PR00463">
    <property type="entry name" value="EP450I"/>
</dbReference>
<dbReference type="InterPro" id="IPR036396">
    <property type="entry name" value="Cyt_P450_sf"/>
</dbReference>
<gene>
    <name evidence="10" type="ORF">M407DRAFT_225690</name>
</gene>
<dbReference type="Pfam" id="PF00067">
    <property type="entry name" value="p450"/>
    <property type="match status" value="1"/>
</dbReference>
<evidence type="ECO:0000256" key="7">
    <source>
        <dbReference type="ARBA" id="ARBA00023004"/>
    </source>
</evidence>
<dbReference type="InterPro" id="IPR001128">
    <property type="entry name" value="Cyt_P450"/>
</dbReference>